<dbReference type="Proteomes" id="UP000434172">
    <property type="component" value="Unassembled WGS sequence"/>
</dbReference>
<protein>
    <submittedName>
        <fullName evidence="2">Uncharacterized protein</fullName>
    </submittedName>
</protein>
<proteinExistence type="predicted"/>
<dbReference type="OrthoDB" id="10481463at2759"/>
<sequence length="233" mass="26057">MAESKIEITARDDSPDQGGCEVPPEVLHFRDHEFGKLAQRFFSHNLKLPPGSVDFYNSFAKIANDDAVLEGFARVFTMKKLPEKLRLFRGRKPILSSPKEPGYIDMFEEVMALRPPSCVWSTLKNICSKIGESIQNEPAEKESTPKESTQKEPTAQEGGKQNGPTKGEPKDGAGLSSQVYDDFVETSKWLVALMKQGDMLASTETVADYSRFKRGFERFDTLLEKLAEGVMLV</sequence>
<dbReference type="AlphaFoldDB" id="A0A8H3ZTD4"/>
<feature type="region of interest" description="Disordered" evidence="1">
    <location>
        <begin position="134"/>
        <end position="176"/>
    </location>
</feature>
<evidence type="ECO:0000313" key="2">
    <source>
        <dbReference type="EMBL" id="KAF0331148.1"/>
    </source>
</evidence>
<reference evidence="2 3" key="1">
    <citation type="submission" date="2019-12" db="EMBL/GenBank/DDBJ databases">
        <title>A genome sequence resource for the geographically widespread anthracnose pathogen Colletotrichum asianum.</title>
        <authorList>
            <person name="Meng Y."/>
        </authorList>
    </citation>
    <scope>NUCLEOTIDE SEQUENCE [LARGE SCALE GENOMIC DNA]</scope>
    <source>
        <strain evidence="2 3">ICMP 18580</strain>
    </source>
</reference>
<dbReference type="EMBL" id="WOWK01000004">
    <property type="protein sequence ID" value="KAF0331148.1"/>
    <property type="molecule type" value="Genomic_DNA"/>
</dbReference>
<organism evidence="2 3">
    <name type="scientific">Colletotrichum asianum</name>
    <dbReference type="NCBI Taxonomy" id="702518"/>
    <lineage>
        <taxon>Eukaryota</taxon>
        <taxon>Fungi</taxon>
        <taxon>Dikarya</taxon>
        <taxon>Ascomycota</taxon>
        <taxon>Pezizomycotina</taxon>
        <taxon>Sordariomycetes</taxon>
        <taxon>Hypocreomycetidae</taxon>
        <taxon>Glomerellales</taxon>
        <taxon>Glomerellaceae</taxon>
        <taxon>Colletotrichum</taxon>
        <taxon>Colletotrichum gloeosporioides species complex</taxon>
    </lineage>
</organism>
<keyword evidence="3" id="KW-1185">Reference proteome</keyword>
<gene>
    <name evidence="2" type="ORF">GQ607_001456</name>
</gene>
<feature type="compositionally biased region" description="Basic and acidic residues" evidence="1">
    <location>
        <begin position="138"/>
        <end position="150"/>
    </location>
</feature>
<evidence type="ECO:0000256" key="1">
    <source>
        <dbReference type="SAM" id="MobiDB-lite"/>
    </source>
</evidence>
<comment type="caution">
    <text evidence="2">The sequence shown here is derived from an EMBL/GenBank/DDBJ whole genome shotgun (WGS) entry which is preliminary data.</text>
</comment>
<accession>A0A8H3ZTD4</accession>
<evidence type="ECO:0000313" key="3">
    <source>
        <dbReference type="Proteomes" id="UP000434172"/>
    </source>
</evidence>
<name>A0A8H3ZTD4_9PEZI</name>